<dbReference type="AlphaFoldDB" id="A0A930U5H7"/>
<evidence type="ECO:0000313" key="2">
    <source>
        <dbReference type="Proteomes" id="UP000646211"/>
    </source>
</evidence>
<dbReference type="Proteomes" id="UP000646211">
    <property type="component" value="Unassembled WGS sequence"/>
</dbReference>
<proteinExistence type="predicted"/>
<sequence>MIITLLVIAVIGLYIYKSSIKDGDIENEESEQRGSLITKRKKTNFQERNESMVRMANNMGISVEEVKEDYISDLEKNNIGTDFKAQIIEDLEFGKIEESKVFGIKPENTGSALMREWFIEYISAKENQKIDEEVEEILKERNLIPCSAHDKKKYEMRMQLEERMENSVIEVCKTNPMINTPLAVIAITEAIGIVSENYKKNLIEGKDEIGLNEFEITVLIEEAKKKIFNNLIEHKI</sequence>
<keyword evidence="2" id="KW-1185">Reference proteome</keyword>
<dbReference type="EMBL" id="JADHEC010000002">
    <property type="protein sequence ID" value="MBF2707196.1"/>
    <property type="molecule type" value="Genomic_DNA"/>
</dbReference>
<accession>A0A930U5H7</accession>
<gene>
    <name evidence="1" type="ORF">IR213_01105</name>
</gene>
<organism evidence="1 2">
    <name type="scientific">Flavobacterium soyangense</name>
    <dbReference type="NCBI Taxonomy" id="2023265"/>
    <lineage>
        <taxon>Bacteria</taxon>
        <taxon>Pseudomonadati</taxon>
        <taxon>Bacteroidota</taxon>
        <taxon>Flavobacteriia</taxon>
        <taxon>Flavobacteriales</taxon>
        <taxon>Flavobacteriaceae</taxon>
        <taxon>Flavobacterium</taxon>
    </lineage>
</organism>
<dbReference type="RefSeq" id="WP_194310469.1">
    <property type="nucleotide sequence ID" value="NZ_JADHEC010000002.1"/>
</dbReference>
<evidence type="ECO:0000313" key="1">
    <source>
        <dbReference type="EMBL" id="MBF2707196.1"/>
    </source>
</evidence>
<reference evidence="1" key="1">
    <citation type="submission" date="2020-11" db="EMBL/GenBank/DDBJ databases">
        <title>Genome of Flavobacterium soyangense.</title>
        <authorList>
            <person name="Liu Q."/>
            <person name="Xin Y.-H."/>
        </authorList>
    </citation>
    <scope>NUCLEOTIDE SEQUENCE</scope>
    <source>
        <strain evidence="1">CGMCC 1.13493</strain>
    </source>
</reference>
<protein>
    <submittedName>
        <fullName evidence="1">Uncharacterized protein</fullName>
    </submittedName>
</protein>
<comment type="caution">
    <text evidence="1">The sequence shown here is derived from an EMBL/GenBank/DDBJ whole genome shotgun (WGS) entry which is preliminary data.</text>
</comment>
<name>A0A930U5H7_9FLAO</name>